<evidence type="ECO:0000313" key="10">
    <source>
        <dbReference type="EMBL" id="PFG73604.1"/>
    </source>
</evidence>
<dbReference type="GO" id="GO:0050660">
    <property type="term" value="F:flavin adenine dinucleotide binding"/>
    <property type="evidence" value="ECO:0007669"/>
    <property type="project" value="InterPro"/>
</dbReference>
<proteinExistence type="inferred from homology"/>
<comment type="similarity">
    <text evidence="2 6">Belongs to the acyl-CoA dehydrogenase family.</text>
</comment>
<dbReference type="GO" id="GO:0005886">
    <property type="term" value="C:plasma membrane"/>
    <property type="evidence" value="ECO:0007669"/>
    <property type="project" value="TreeGrafter"/>
</dbReference>
<keyword evidence="11" id="KW-1185">Reference proteome</keyword>
<name>A0A2A9HCB4_TEPT2</name>
<evidence type="ECO:0000313" key="11">
    <source>
        <dbReference type="Proteomes" id="UP000223071"/>
    </source>
</evidence>
<evidence type="ECO:0000259" key="9">
    <source>
        <dbReference type="Pfam" id="PF02771"/>
    </source>
</evidence>
<comment type="caution">
    <text evidence="10">The sequence shown here is derived from an EMBL/GenBank/DDBJ whole genome shotgun (WGS) entry which is preliminary data.</text>
</comment>
<dbReference type="Pfam" id="PF02771">
    <property type="entry name" value="Acyl-CoA_dh_N"/>
    <property type="match status" value="1"/>
</dbReference>
<evidence type="ECO:0000256" key="2">
    <source>
        <dbReference type="ARBA" id="ARBA00009347"/>
    </source>
</evidence>
<dbReference type="Gene3D" id="2.40.110.10">
    <property type="entry name" value="Butyryl-CoA Dehydrogenase, subunit A, domain 2"/>
    <property type="match status" value="1"/>
</dbReference>
<dbReference type="InterPro" id="IPR009100">
    <property type="entry name" value="AcylCoA_DH/oxidase_NM_dom_sf"/>
</dbReference>
<keyword evidence="5 6" id="KW-0560">Oxidoreductase</keyword>
<organism evidence="10 11">
    <name type="scientific">Tepidiforma thermophila (strain KCTC 52669 / CGMCC 1.13589 / G233)</name>
    <dbReference type="NCBI Taxonomy" id="2761530"/>
    <lineage>
        <taxon>Bacteria</taxon>
        <taxon>Bacillati</taxon>
        <taxon>Chloroflexota</taxon>
        <taxon>Tepidiformia</taxon>
        <taxon>Tepidiformales</taxon>
        <taxon>Tepidiformaceae</taxon>
        <taxon>Tepidiforma</taxon>
    </lineage>
</organism>
<keyword evidence="4 6" id="KW-0274">FAD</keyword>
<feature type="domain" description="Acyl-CoA dehydrogenase/oxidase C-terminal" evidence="7">
    <location>
        <begin position="232"/>
        <end position="383"/>
    </location>
</feature>
<evidence type="ECO:0000259" key="8">
    <source>
        <dbReference type="Pfam" id="PF02770"/>
    </source>
</evidence>
<dbReference type="RefSeq" id="WP_098503052.1">
    <property type="nucleotide sequence ID" value="NZ_PDJQ01000001.1"/>
</dbReference>
<keyword evidence="3 6" id="KW-0285">Flavoprotein</keyword>
<dbReference type="Proteomes" id="UP000223071">
    <property type="component" value="Unassembled WGS sequence"/>
</dbReference>
<sequence length="389" mass="42862">MQLRDTPEQAAWREEVRAFIRDNLPAEIRGVTGFFYDPRTNPAFGQWRDALVRRGWIAPAWPKEYGGAGMTVVEQFILNQEFAEAGAPQPGGLGVMMLGPTLITHGTEEQKREHLPRILSGEVIWCQGYSEPGAGSDLASLQTRAVRDGDDFIINGQKIWTSFAHFADWCFLLARTDPDAPKHRGITYFLVDMKSPGITVRPLVNMAGGHDFNEVFFEDVRVPARNVVGEVNRGWYVGATTLDFERSSIGTAVGQRKSIERYTAWLREHRAELPPSTAAAARLAWADRAVEVQVLTLLAYRIISMQAAGKIPNAEASIAKLFTSETGQRIAHTALRMLGTAGVLMDRSAPFKGEAARAYLNAVSLTIAGGTSEIQRNIIAQRGLGLPRD</sequence>
<dbReference type="SUPFAM" id="SSF56645">
    <property type="entry name" value="Acyl-CoA dehydrogenase NM domain-like"/>
    <property type="match status" value="1"/>
</dbReference>
<dbReference type="Pfam" id="PF00441">
    <property type="entry name" value="Acyl-CoA_dh_1"/>
    <property type="match status" value="1"/>
</dbReference>
<dbReference type="InterPro" id="IPR009075">
    <property type="entry name" value="AcylCo_DH/oxidase_C"/>
</dbReference>
<reference evidence="10 11" key="1">
    <citation type="submission" date="2017-09" db="EMBL/GenBank/DDBJ databases">
        <title>Sequencing the genomes of two abundant thermophiles in Great Basin hot springs: Thermocrinis jamiesonii and novel Chloroflexi Thermoflexus hugenholtzii.</title>
        <authorList>
            <person name="Hedlund B."/>
        </authorList>
    </citation>
    <scope>NUCLEOTIDE SEQUENCE [LARGE SCALE GENOMIC DNA]</scope>
    <source>
        <strain evidence="10 11">G233</strain>
    </source>
</reference>
<dbReference type="CDD" id="cd01152">
    <property type="entry name" value="ACAD_fadE6_17_26"/>
    <property type="match status" value="1"/>
</dbReference>
<dbReference type="InterPro" id="IPR037069">
    <property type="entry name" value="AcylCoA_DH/ox_N_sf"/>
</dbReference>
<dbReference type="PANTHER" id="PTHR43292:SF3">
    <property type="entry name" value="ACYL-COA DEHYDROGENASE FADE29"/>
    <property type="match status" value="1"/>
</dbReference>
<protein>
    <submittedName>
        <fullName evidence="10">Alkylation response protein AidB-like acyl-CoA dehydrogenase</fullName>
    </submittedName>
</protein>
<feature type="domain" description="Acyl-CoA oxidase/dehydrogenase middle" evidence="8">
    <location>
        <begin position="126"/>
        <end position="220"/>
    </location>
</feature>
<dbReference type="InterPro" id="IPR036250">
    <property type="entry name" value="AcylCo_DH-like_C"/>
</dbReference>
<gene>
    <name evidence="10" type="ORF">A9A59_0805</name>
</gene>
<evidence type="ECO:0000256" key="1">
    <source>
        <dbReference type="ARBA" id="ARBA00001974"/>
    </source>
</evidence>
<dbReference type="InterPro" id="IPR013786">
    <property type="entry name" value="AcylCoA_DH/ox_N"/>
</dbReference>
<dbReference type="Gene3D" id="1.20.140.10">
    <property type="entry name" value="Butyryl-CoA Dehydrogenase, subunit A, domain 3"/>
    <property type="match status" value="1"/>
</dbReference>
<evidence type="ECO:0000256" key="3">
    <source>
        <dbReference type="ARBA" id="ARBA00022630"/>
    </source>
</evidence>
<dbReference type="InterPro" id="IPR006091">
    <property type="entry name" value="Acyl-CoA_Oxase/DH_mid-dom"/>
</dbReference>
<dbReference type="InterPro" id="IPR052161">
    <property type="entry name" value="Mycobact_Acyl-CoA_DH"/>
</dbReference>
<dbReference type="InterPro" id="IPR046373">
    <property type="entry name" value="Acyl-CoA_Oxase/DH_mid-dom_sf"/>
</dbReference>
<dbReference type="Pfam" id="PF02770">
    <property type="entry name" value="Acyl-CoA_dh_M"/>
    <property type="match status" value="1"/>
</dbReference>
<evidence type="ECO:0000259" key="7">
    <source>
        <dbReference type="Pfam" id="PF00441"/>
    </source>
</evidence>
<dbReference type="GO" id="GO:0016627">
    <property type="term" value="F:oxidoreductase activity, acting on the CH-CH group of donors"/>
    <property type="evidence" value="ECO:0007669"/>
    <property type="project" value="InterPro"/>
</dbReference>
<comment type="cofactor">
    <cofactor evidence="1 6">
        <name>FAD</name>
        <dbReference type="ChEBI" id="CHEBI:57692"/>
    </cofactor>
</comment>
<feature type="domain" description="Acyl-CoA dehydrogenase/oxidase N-terminal" evidence="9">
    <location>
        <begin position="6"/>
        <end position="122"/>
    </location>
</feature>
<evidence type="ECO:0000256" key="6">
    <source>
        <dbReference type="RuleBase" id="RU362125"/>
    </source>
</evidence>
<accession>A0A2A9HCB4</accession>
<dbReference type="SUPFAM" id="SSF47203">
    <property type="entry name" value="Acyl-CoA dehydrogenase C-terminal domain-like"/>
    <property type="match status" value="1"/>
</dbReference>
<evidence type="ECO:0000256" key="5">
    <source>
        <dbReference type="ARBA" id="ARBA00023002"/>
    </source>
</evidence>
<dbReference type="Gene3D" id="1.10.540.10">
    <property type="entry name" value="Acyl-CoA dehydrogenase/oxidase, N-terminal domain"/>
    <property type="match status" value="1"/>
</dbReference>
<dbReference type="EMBL" id="PDJQ01000001">
    <property type="protein sequence ID" value="PFG73604.1"/>
    <property type="molecule type" value="Genomic_DNA"/>
</dbReference>
<dbReference type="FunFam" id="2.40.110.10:FF:000011">
    <property type="entry name" value="Acyl-CoA dehydrogenase FadE34"/>
    <property type="match status" value="1"/>
</dbReference>
<evidence type="ECO:0000256" key="4">
    <source>
        <dbReference type="ARBA" id="ARBA00022827"/>
    </source>
</evidence>
<dbReference type="PANTHER" id="PTHR43292">
    <property type="entry name" value="ACYL-COA DEHYDROGENASE"/>
    <property type="match status" value="1"/>
</dbReference>
<dbReference type="AlphaFoldDB" id="A0A2A9HCB4"/>